<dbReference type="CDD" id="cd01949">
    <property type="entry name" value="GGDEF"/>
    <property type="match status" value="1"/>
</dbReference>
<keyword evidence="2" id="KW-0812">Transmembrane</keyword>
<evidence type="ECO:0000313" key="6">
    <source>
        <dbReference type="Proteomes" id="UP000232693"/>
    </source>
</evidence>
<keyword evidence="3" id="KW-1133">Transmembrane helix</keyword>
<evidence type="ECO:0000256" key="1">
    <source>
        <dbReference type="ARBA" id="ARBA00004370"/>
    </source>
</evidence>
<dbReference type="PANTHER" id="PTHR46663">
    <property type="entry name" value="DIGUANYLATE CYCLASE DGCT-RELATED"/>
    <property type="match status" value="1"/>
</dbReference>
<comment type="subcellular location">
    <subcellularLocation>
        <location evidence="1">Membrane</location>
    </subcellularLocation>
</comment>
<dbReference type="OrthoDB" id="9812260at2"/>
<name>A0A2K9AR97_9GAMM</name>
<dbReference type="PROSITE" id="PS50887">
    <property type="entry name" value="GGDEF"/>
    <property type="match status" value="1"/>
</dbReference>
<dbReference type="SMART" id="SM01079">
    <property type="entry name" value="CHASE"/>
    <property type="match status" value="1"/>
</dbReference>
<gene>
    <name evidence="5" type="ORF">CW740_06645</name>
</gene>
<dbReference type="SUPFAM" id="SSF55073">
    <property type="entry name" value="Nucleotide cyclase"/>
    <property type="match status" value="1"/>
</dbReference>
<dbReference type="RefSeq" id="WP_106646785.1">
    <property type="nucleotide sequence ID" value="NZ_BMGO01000001.1"/>
</dbReference>
<dbReference type="Proteomes" id="UP000232693">
    <property type="component" value="Chromosome"/>
</dbReference>
<dbReference type="InterPro" id="IPR042240">
    <property type="entry name" value="CHASE_sf"/>
</dbReference>
<dbReference type="NCBIfam" id="TIGR00254">
    <property type="entry name" value="GGDEF"/>
    <property type="match status" value="1"/>
</dbReference>
<dbReference type="InterPro" id="IPR029787">
    <property type="entry name" value="Nucleotide_cyclase"/>
</dbReference>
<dbReference type="InterPro" id="IPR043128">
    <property type="entry name" value="Rev_trsase/Diguanyl_cyclase"/>
</dbReference>
<evidence type="ECO:0000256" key="3">
    <source>
        <dbReference type="ARBA" id="ARBA00022989"/>
    </source>
</evidence>
<dbReference type="SMART" id="SM00267">
    <property type="entry name" value="GGDEF"/>
    <property type="match status" value="1"/>
</dbReference>
<protein>
    <submittedName>
        <fullName evidence="5">Sensor domain-containing diguanylate cyclase</fullName>
    </submittedName>
</protein>
<dbReference type="InterPro" id="IPR006189">
    <property type="entry name" value="CHASE_dom"/>
</dbReference>
<dbReference type="InterPro" id="IPR052163">
    <property type="entry name" value="DGC-Regulatory_Protein"/>
</dbReference>
<dbReference type="KEGG" id="kpd:CW740_06645"/>
<dbReference type="Pfam" id="PF03924">
    <property type="entry name" value="CHASE"/>
    <property type="match status" value="1"/>
</dbReference>
<evidence type="ECO:0000256" key="4">
    <source>
        <dbReference type="ARBA" id="ARBA00023136"/>
    </source>
</evidence>
<keyword evidence="4" id="KW-0472">Membrane</keyword>
<reference evidence="5 6" key="1">
    <citation type="submission" date="2017-12" db="EMBL/GenBank/DDBJ databases">
        <title>Kangiella profundi FT102 completed genome.</title>
        <authorList>
            <person name="Xu J."/>
            <person name="Wang J."/>
            <person name="Lu Y."/>
        </authorList>
    </citation>
    <scope>NUCLEOTIDE SEQUENCE [LARGE SCALE GENOMIC DNA]</scope>
    <source>
        <strain evidence="5 6">FT102</strain>
    </source>
</reference>
<dbReference type="Pfam" id="PF00990">
    <property type="entry name" value="GGDEF"/>
    <property type="match status" value="1"/>
</dbReference>
<dbReference type="GO" id="GO:0016020">
    <property type="term" value="C:membrane"/>
    <property type="evidence" value="ECO:0007669"/>
    <property type="project" value="UniProtKB-SubCell"/>
</dbReference>
<sequence length="450" mass="50369">MKKKTINLTVIIASFLYLITAVAMLEYVLDSYQEFMSSEAKEELSEEFLLVRANIESALFSDAFIANGLTTVLSVNKKLGMDNFEALAKALVQNGHYIRNIGVAEGYTISKVYPLQGNEKAIGLDFRTRPSQLETVEAARLNKSVVLAGPLELVQGGQAIIARFPVFEDYPLNSDYWGGVSIVLNVEKLFEDAGLYKLVEKYDVAIRGLNGTGAQGPIFLGEQSTFEKADITSVIEIPGGSWLMAGNSEKILASQKLDFVTVYRIMGCIIIFLLLLSIILLYRSYHLAHRSSMLDELTGLRNRRFAFYLLDKFINSKKKQHFAVISIDLNGFKSINDTYGHKAGDYILIEVANLISEHIRATDVCCRLGGDEFLILLPRLRDKSKVESVIKHLKTAIEEKAFTFDGSQLDVSLSAGYALYPEDSNDLEELIHISDLKMYQDKQDYKESLD</sequence>
<dbReference type="GO" id="GO:0007165">
    <property type="term" value="P:signal transduction"/>
    <property type="evidence" value="ECO:0007669"/>
    <property type="project" value="UniProtKB-ARBA"/>
</dbReference>
<dbReference type="Gene3D" id="3.30.70.270">
    <property type="match status" value="1"/>
</dbReference>
<dbReference type="GO" id="GO:0003824">
    <property type="term" value="F:catalytic activity"/>
    <property type="evidence" value="ECO:0007669"/>
    <property type="project" value="UniProtKB-ARBA"/>
</dbReference>
<accession>A0A2K9AR97</accession>
<dbReference type="AlphaFoldDB" id="A0A2K9AR97"/>
<dbReference type="Gene3D" id="3.30.450.350">
    <property type="entry name" value="CHASE domain"/>
    <property type="match status" value="1"/>
</dbReference>
<organism evidence="5 6">
    <name type="scientific">Kangiella profundi</name>
    <dbReference type="NCBI Taxonomy" id="1561924"/>
    <lineage>
        <taxon>Bacteria</taxon>
        <taxon>Pseudomonadati</taxon>
        <taxon>Pseudomonadota</taxon>
        <taxon>Gammaproteobacteria</taxon>
        <taxon>Kangiellales</taxon>
        <taxon>Kangiellaceae</taxon>
        <taxon>Kangiella</taxon>
    </lineage>
</organism>
<keyword evidence="6" id="KW-1185">Reference proteome</keyword>
<proteinExistence type="predicted"/>
<dbReference type="PANTHER" id="PTHR46663:SF2">
    <property type="entry name" value="GGDEF DOMAIN-CONTAINING PROTEIN"/>
    <property type="match status" value="1"/>
</dbReference>
<evidence type="ECO:0000256" key="2">
    <source>
        <dbReference type="ARBA" id="ARBA00022692"/>
    </source>
</evidence>
<evidence type="ECO:0000313" key="5">
    <source>
        <dbReference type="EMBL" id="AUD78943.1"/>
    </source>
</evidence>
<dbReference type="PROSITE" id="PS50839">
    <property type="entry name" value="CHASE"/>
    <property type="match status" value="1"/>
</dbReference>
<dbReference type="InterPro" id="IPR000160">
    <property type="entry name" value="GGDEF_dom"/>
</dbReference>
<dbReference type="EMBL" id="CP025120">
    <property type="protein sequence ID" value="AUD78943.1"/>
    <property type="molecule type" value="Genomic_DNA"/>
</dbReference>